<evidence type="ECO:0000256" key="25">
    <source>
        <dbReference type="SAM" id="MobiDB-lite"/>
    </source>
</evidence>
<dbReference type="InterPro" id="IPR032471">
    <property type="entry name" value="AGRL2-4_GAIN_subdom_A"/>
</dbReference>
<dbReference type="InterPro" id="IPR000742">
    <property type="entry name" value="EGF"/>
</dbReference>
<dbReference type="GeneTree" id="ENSGT00940000157493"/>
<feature type="domain" description="Cadherin" evidence="34">
    <location>
        <begin position="588"/>
        <end position="692"/>
    </location>
</feature>
<organism evidence="35 36">
    <name type="scientific">Gadus morhua</name>
    <name type="common">Atlantic cod</name>
    <dbReference type="NCBI Taxonomy" id="8049"/>
    <lineage>
        <taxon>Eukaryota</taxon>
        <taxon>Metazoa</taxon>
        <taxon>Chordata</taxon>
        <taxon>Craniata</taxon>
        <taxon>Vertebrata</taxon>
        <taxon>Euteleostomi</taxon>
        <taxon>Actinopterygii</taxon>
        <taxon>Neopterygii</taxon>
        <taxon>Teleostei</taxon>
        <taxon>Neoteleostei</taxon>
        <taxon>Acanthomorphata</taxon>
        <taxon>Zeiogadaria</taxon>
        <taxon>Gadariae</taxon>
        <taxon>Gadiformes</taxon>
        <taxon>Gadoidei</taxon>
        <taxon>Gadidae</taxon>
        <taxon>Gadus</taxon>
    </lineage>
</organism>
<keyword evidence="11" id="KW-0677">Repeat</keyword>
<evidence type="ECO:0000256" key="2">
    <source>
        <dbReference type="ARBA" id="ARBA00004221"/>
    </source>
</evidence>
<dbReference type="Pfam" id="PF00028">
    <property type="entry name" value="Cadherin"/>
    <property type="match status" value="8"/>
</dbReference>
<dbReference type="GO" id="GO:0048638">
    <property type="term" value="P:regulation of developmental growth"/>
    <property type="evidence" value="ECO:0007669"/>
    <property type="project" value="UniProtKB-ARBA"/>
</dbReference>
<dbReference type="SMART" id="SM00303">
    <property type="entry name" value="GPS"/>
    <property type="match status" value="1"/>
</dbReference>
<feature type="domain" description="EGF-like" evidence="29">
    <location>
        <begin position="1667"/>
        <end position="1703"/>
    </location>
</feature>
<dbReference type="Gene3D" id="4.10.1240.10">
    <property type="entry name" value="GPCR, family 2, extracellular hormone receptor domain"/>
    <property type="match status" value="1"/>
</dbReference>
<feature type="domain" description="Cadherin" evidence="34">
    <location>
        <begin position="482"/>
        <end position="587"/>
    </location>
</feature>
<comment type="caution">
    <text evidence="23">Lacks conserved residue(s) required for the propagation of feature annotation.</text>
</comment>
<dbReference type="FunFam" id="2.60.40.60:FF:000044">
    <property type="entry name" value="Cadherin, EGF LAG seven-pass G-type receptor 3"/>
    <property type="match status" value="1"/>
</dbReference>
<evidence type="ECO:0000259" key="34">
    <source>
        <dbReference type="PROSITE" id="PS50268"/>
    </source>
</evidence>
<dbReference type="FunFam" id="4.10.1240.10:FF:000021">
    <property type="entry name" value="Cadherin EGF LAG seven-pass G-type receptor"/>
    <property type="match status" value="1"/>
</dbReference>
<feature type="domain" description="Cadherin" evidence="34">
    <location>
        <begin position="693"/>
        <end position="794"/>
    </location>
</feature>
<keyword evidence="17" id="KW-0675">Receptor</keyword>
<dbReference type="GO" id="GO:0051239">
    <property type="term" value="P:regulation of multicellular organismal process"/>
    <property type="evidence" value="ECO:0007669"/>
    <property type="project" value="UniProtKB-ARBA"/>
</dbReference>
<comment type="similarity">
    <text evidence="4">Belongs to the G-protein coupled receptor 2 family. LN-TM7 subfamily.</text>
</comment>
<dbReference type="Ensembl" id="ENSGMOT00000029235.1">
    <property type="protein sequence ID" value="ENSGMOP00000041245.1"/>
    <property type="gene ID" value="ENSGMOG00000028140.1"/>
</dbReference>
<feature type="domain" description="EGF-like" evidence="29">
    <location>
        <begin position="1791"/>
        <end position="1824"/>
    </location>
</feature>
<dbReference type="PANTHER" id="PTHR24026">
    <property type="entry name" value="FAT ATYPICAL CADHERIN-RELATED"/>
    <property type="match status" value="1"/>
</dbReference>
<dbReference type="FunFam" id="2.60.40.60:FF:000029">
    <property type="entry name" value="Cadherin EGF LAG seven-pass G-type receptor 3"/>
    <property type="match status" value="1"/>
</dbReference>
<dbReference type="SMART" id="SM00181">
    <property type="entry name" value="EGF"/>
    <property type="match status" value="6"/>
</dbReference>
<dbReference type="PROSITE" id="PS01186">
    <property type="entry name" value="EGF_2"/>
    <property type="match status" value="3"/>
</dbReference>
<feature type="domain" description="Cadherin" evidence="34">
    <location>
        <begin position="795"/>
        <end position="897"/>
    </location>
</feature>
<dbReference type="SMART" id="SM00179">
    <property type="entry name" value="EGF_CA"/>
    <property type="match status" value="5"/>
</dbReference>
<dbReference type="Gene3D" id="2.60.120.200">
    <property type="match status" value="1"/>
</dbReference>
<evidence type="ECO:0000256" key="21">
    <source>
        <dbReference type="ARBA" id="ARBA00023292"/>
    </source>
</evidence>
<evidence type="ECO:0000256" key="22">
    <source>
        <dbReference type="PROSITE-ProRule" id="PRU00043"/>
    </source>
</evidence>
<evidence type="ECO:0000256" key="8">
    <source>
        <dbReference type="ARBA" id="ARBA00022553"/>
    </source>
</evidence>
<dbReference type="FunFam" id="2.60.40.60:FF:000038">
    <property type="entry name" value="Cadherin EGF LAG seven-pass G-type receptor 3"/>
    <property type="match status" value="1"/>
</dbReference>
<feature type="domain" description="G-protein coupled receptors family 2 profile 2" evidence="33">
    <location>
        <begin position="2345"/>
        <end position="2498"/>
    </location>
</feature>
<dbReference type="PROSITE" id="PS50268">
    <property type="entry name" value="CADHERIN_2"/>
    <property type="match status" value="9"/>
</dbReference>
<dbReference type="Pfam" id="PF16489">
    <property type="entry name" value="GAIN"/>
    <property type="match status" value="1"/>
</dbReference>
<dbReference type="Gene3D" id="2.10.25.10">
    <property type="entry name" value="Laminin"/>
    <property type="match status" value="5"/>
</dbReference>
<dbReference type="GO" id="GO:0016339">
    <property type="term" value="P:calcium-dependent cell-cell adhesion via plasma membrane cell adhesion molecules"/>
    <property type="evidence" value="ECO:0007669"/>
    <property type="project" value="UniProtKB-ARBA"/>
</dbReference>
<feature type="domain" description="Cadherin" evidence="34">
    <location>
        <begin position="266"/>
        <end position="373"/>
    </location>
</feature>
<dbReference type="FunFam" id="2.60.40.60:FF:000010">
    <property type="entry name" value="Cadherin EGF LAG seven-pass G-type receptor 3"/>
    <property type="match status" value="2"/>
</dbReference>
<dbReference type="CDD" id="cd00054">
    <property type="entry name" value="EGF_CA"/>
    <property type="match status" value="5"/>
</dbReference>
<dbReference type="FunFam" id="2.60.40.60:FF:000013">
    <property type="entry name" value="Cadherin EGF LAG seven-pass G-type receptor"/>
    <property type="match status" value="1"/>
</dbReference>
<dbReference type="SUPFAM" id="SSF57196">
    <property type="entry name" value="EGF/Laminin"/>
    <property type="match status" value="1"/>
</dbReference>
<feature type="chain" id="PRO_5034589309" description="Cadherin EGF LAG seven-pass G-type receptor 1" evidence="27">
    <location>
        <begin position="23"/>
        <end position="2616"/>
    </location>
</feature>
<evidence type="ECO:0000256" key="6">
    <source>
        <dbReference type="ARBA" id="ARBA00022475"/>
    </source>
</evidence>
<name>A0A8C5B4F9_GADMO</name>
<dbReference type="InterPro" id="IPR009030">
    <property type="entry name" value="Growth_fac_rcpt_cys_sf"/>
</dbReference>
<evidence type="ECO:0000256" key="12">
    <source>
        <dbReference type="ARBA" id="ARBA00022837"/>
    </source>
</evidence>
<feature type="domain" description="Cadherin" evidence="34">
    <location>
        <begin position="898"/>
        <end position="1003"/>
    </location>
</feature>
<keyword evidence="13 26" id="KW-1133">Transmembrane helix</keyword>
<dbReference type="InterPro" id="IPR001879">
    <property type="entry name" value="GPCR_2_extracellular_dom"/>
</dbReference>
<dbReference type="InterPro" id="IPR002049">
    <property type="entry name" value="LE_dom"/>
</dbReference>
<dbReference type="InterPro" id="IPR000832">
    <property type="entry name" value="GPCR_2_secretin-like"/>
</dbReference>
<comment type="function">
    <text evidence="1">Receptor that may have an important role in cell/cell signaling during nervous system formation.</text>
</comment>
<feature type="region of interest" description="Disordered" evidence="25">
    <location>
        <begin position="232"/>
        <end position="255"/>
    </location>
</feature>
<dbReference type="PROSITE" id="PS50261">
    <property type="entry name" value="G_PROTEIN_RECEP_F2_4"/>
    <property type="match status" value="1"/>
</dbReference>
<dbReference type="InterPro" id="IPR000203">
    <property type="entry name" value="GPS"/>
</dbReference>
<dbReference type="FunFam" id="2.60.120.200:FF:000020">
    <property type="entry name" value="Cadherin EGF LAG seven-pass G-type receptor 2"/>
    <property type="match status" value="1"/>
</dbReference>
<evidence type="ECO:0000313" key="36">
    <source>
        <dbReference type="Proteomes" id="UP000694546"/>
    </source>
</evidence>
<dbReference type="Pfam" id="PF00002">
    <property type="entry name" value="7tm_2"/>
    <property type="match status" value="1"/>
</dbReference>
<dbReference type="SUPFAM" id="SSF49313">
    <property type="entry name" value="Cadherin-like"/>
    <property type="match status" value="9"/>
</dbReference>
<evidence type="ECO:0000313" key="35">
    <source>
        <dbReference type="Ensembl" id="ENSGMOP00000041245.1"/>
    </source>
</evidence>
<dbReference type="GO" id="GO:0007166">
    <property type="term" value="P:cell surface receptor signaling pathway"/>
    <property type="evidence" value="ECO:0007669"/>
    <property type="project" value="InterPro"/>
</dbReference>
<dbReference type="GO" id="GO:0004930">
    <property type="term" value="F:G protein-coupled receptor activity"/>
    <property type="evidence" value="ECO:0007669"/>
    <property type="project" value="UniProtKB-KW"/>
</dbReference>
<evidence type="ECO:0000256" key="18">
    <source>
        <dbReference type="ARBA" id="ARBA00023180"/>
    </source>
</evidence>
<dbReference type="Gene3D" id="1.20.1070.10">
    <property type="entry name" value="Rhodopsin 7-helix transmembrane proteins"/>
    <property type="match status" value="1"/>
</dbReference>
<keyword evidence="21 24" id="KW-0424">Laminin EGF-like domain</keyword>
<dbReference type="InterPro" id="IPR002126">
    <property type="entry name" value="Cadherin-like_dom"/>
</dbReference>
<dbReference type="PROSITE" id="PS50025">
    <property type="entry name" value="LAM_G_DOMAIN"/>
    <property type="match status" value="1"/>
</dbReference>
<dbReference type="PROSITE" id="PS50027">
    <property type="entry name" value="EGF_LAM_2"/>
    <property type="match status" value="1"/>
</dbReference>
<dbReference type="SUPFAM" id="SSF57184">
    <property type="entry name" value="Growth factor receptor domain"/>
    <property type="match status" value="1"/>
</dbReference>
<keyword evidence="16 23" id="KW-1015">Disulfide bond</keyword>
<dbReference type="InterPro" id="IPR001791">
    <property type="entry name" value="Laminin_G"/>
</dbReference>
<keyword evidence="15 26" id="KW-0472">Membrane</keyword>
<feature type="domain" description="EGF-like" evidence="29">
    <location>
        <begin position="1379"/>
        <end position="1415"/>
    </location>
</feature>
<evidence type="ECO:0000256" key="24">
    <source>
        <dbReference type="PROSITE-ProRule" id="PRU00460"/>
    </source>
</evidence>
<feature type="disulfide bond" evidence="23">
    <location>
        <begin position="1405"/>
        <end position="1414"/>
    </location>
</feature>
<reference evidence="35" key="1">
    <citation type="submission" date="2025-08" db="UniProtKB">
        <authorList>
            <consortium name="Ensembl"/>
        </authorList>
    </citation>
    <scope>IDENTIFICATION</scope>
</reference>
<evidence type="ECO:0000259" key="33">
    <source>
        <dbReference type="PROSITE" id="PS50261"/>
    </source>
</evidence>
<comment type="subcellular location">
    <subcellularLocation>
        <location evidence="2">Apical cell membrane</location>
    </subcellularLocation>
    <subcellularLocation>
        <location evidence="3">Cell membrane</location>
        <topology evidence="3">Multi-pass membrane protein</topology>
    </subcellularLocation>
</comment>
<feature type="disulfide bond" evidence="23">
    <location>
        <begin position="1835"/>
        <end position="1852"/>
    </location>
</feature>
<evidence type="ECO:0000256" key="23">
    <source>
        <dbReference type="PROSITE-ProRule" id="PRU00076"/>
    </source>
</evidence>
<evidence type="ECO:0000259" key="29">
    <source>
        <dbReference type="PROSITE" id="PS50026"/>
    </source>
</evidence>
<dbReference type="Proteomes" id="UP000694546">
    <property type="component" value="Chromosome 9"/>
</dbReference>
<dbReference type="Pfam" id="PF23592">
    <property type="entry name" value="Cadherin_CELSR2_9th"/>
    <property type="match status" value="1"/>
</dbReference>
<dbReference type="GO" id="GO:0016324">
    <property type="term" value="C:apical plasma membrane"/>
    <property type="evidence" value="ECO:0007669"/>
    <property type="project" value="UniProtKB-SubCell"/>
</dbReference>
<evidence type="ECO:0000256" key="14">
    <source>
        <dbReference type="ARBA" id="ARBA00023040"/>
    </source>
</evidence>
<keyword evidence="20" id="KW-0379">Hydroxylation</keyword>
<dbReference type="SUPFAM" id="SSF49899">
    <property type="entry name" value="Concanavalin A-like lectins/glucanases"/>
    <property type="match status" value="2"/>
</dbReference>
<keyword evidence="7 23" id="KW-0245">EGF-like domain</keyword>
<accession>A0A8C5B4F9</accession>
<evidence type="ECO:0000256" key="1">
    <source>
        <dbReference type="ARBA" id="ARBA00002066"/>
    </source>
</evidence>
<feature type="transmembrane region" description="Helical" evidence="26">
    <location>
        <begin position="2445"/>
        <end position="2463"/>
    </location>
</feature>
<dbReference type="PANTHER" id="PTHR24026:SF51">
    <property type="entry name" value="PROTOCADHERIN-LIKE WING POLARITY PROTEIN STAN"/>
    <property type="match status" value="1"/>
</dbReference>
<feature type="domain" description="Cadherin" evidence="34">
    <location>
        <begin position="1128"/>
        <end position="1229"/>
    </location>
</feature>
<evidence type="ECO:0000256" key="27">
    <source>
        <dbReference type="SAM" id="SignalP"/>
    </source>
</evidence>
<evidence type="ECO:0000256" key="5">
    <source>
        <dbReference type="ARBA" id="ARBA00022473"/>
    </source>
</evidence>
<feature type="domain" description="EGF-like" evidence="29">
    <location>
        <begin position="1827"/>
        <end position="1864"/>
    </location>
</feature>
<evidence type="ECO:0000256" key="13">
    <source>
        <dbReference type="ARBA" id="ARBA00022989"/>
    </source>
</evidence>
<feature type="disulfide bond" evidence="23">
    <location>
        <begin position="1693"/>
        <end position="1702"/>
    </location>
</feature>
<evidence type="ECO:0000256" key="3">
    <source>
        <dbReference type="ARBA" id="ARBA00004651"/>
    </source>
</evidence>
<keyword evidence="36" id="KW-1185">Reference proteome</keyword>
<evidence type="ECO:0008006" key="37">
    <source>
        <dbReference type="Google" id="ProtNLM"/>
    </source>
</evidence>
<dbReference type="Pfam" id="PF02210">
    <property type="entry name" value="Laminin_G_2"/>
    <property type="match status" value="1"/>
</dbReference>
<feature type="transmembrane region" description="Helical" evidence="26">
    <location>
        <begin position="2347"/>
        <end position="2370"/>
    </location>
</feature>
<evidence type="ECO:0000259" key="31">
    <source>
        <dbReference type="PROSITE" id="PS50221"/>
    </source>
</evidence>
<evidence type="ECO:0000256" key="19">
    <source>
        <dbReference type="ARBA" id="ARBA00023224"/>
    </source>
</evidence>
<dbReference type="SMART" id="SM00180">
    <property type="entry name" value="EGF_Lam"/>
    <property type="match status" value="1"/>
</dbReference>
<feature type="domain" description="Cadherin" evidence="34">
    <location>
        <begin position="1004"/>
        <end position="1105"/>
    </location>
</feature>
<keyword evidence="12 22" id="KW-0106">Calcium</keyword>
<feature type="disulfide bond" evidence="23">
    <location>
        <begin position="1854"/>
        <end position="1863"/>
    </location>
</feature>
<feature type="region of interest" description="Disordered" evidence="25">
    <location>
        <begin position="2167"/>
        <end position="2186"/>
    </location>
</feature>
<dbReference type="Gene3D" id="2.170.300.10">
    <property type="entry name" value="Tie2 ligand-binding domain superfamily"/>
    <property type="match status" value="1"/>
</dbReference>
<dbReference type="SMART" id="SM00008">
    <property type="entry name" value="HormR"/>
    <property type="match status" value="1"/>
</dbReference>
<dbReference type="InterPro" id="IPR017981">
    <property type="entry name" value="GPCR_2-like_7TM"/>
</dbReference>
<evidence type="ECO:0000256" key="11">
    <source>
        <dbReference type="ARBA" id="ARBA00022737"/>
    </source>
</evidence>
<dbReference type="GO" id="GO:0005509">
    <property type="term" value="F:calcium ion binding"/>
    <property type="evidence" value="ECO:0007669"/>
    <property type="project" value="UniProtKB-UniRule"/>
</dbReference>
<dbReference type="FunFam" id="2.10.25.10:FF:000011">
    <property type="entry name" value="Cadherin EGF LAG seven-pass G-type receptor"/>
    <property type="match status" value="1"/>
</dbReference>
<dbReference type="PROSITE" id="PS50221">
    <property type="entry name" value="GAIN_B"/>
    <property type="match status" value="1"/>
</dbReference>
<evidence type="ECO:0000256" key="20">
    <source>
        <dbReference type="ARBA" id="ARBA00023278"/>
    </source>
</evidence>
<dbReference type="Pfam" id="PF00008">
    <property type="entry name" value="EGF"/>
    <property type="match status" value="1"/>
</dbReference>
<dbReference type="Pfam" id="PF02793">
    <property type="entry name" value="HRM"/>
    <property type="match status" value="1"/>
</dbReference>
<dbReference type="CDD" id="cd00055">
    <property type="entry name" value="EGF_Lam"/>
    <property type="match status" value="1"/>
</dbReference>
<evidence type="ECO:0000259" key="30">
    <source>
        <dbReference type="PROSITE" id="PS50027"/>
    </source>
</evidence>
<dbReference type="PROSITE" id="PS50026">
    <property type="entry name" value="EGF_3"/>
    <property type="match status" value="5"/>
</dbReference>
<dbReference type="FunFam" id="2.60.40.60:FF:000020">
    <property type="entry name" value="Dachsous cadherin-related 1b"/>
    <property type="match status" value="1"/>
</dbReference>
<dbReference type="Gene3D" id="2.60.40.60">
    <property type="entry name" value="Cadherins"/>
    <property type="match status" value="9"/>
</dbReference>
<dbReference type="PROSITE" id="PS50227">
    <property type="entry name" value="G_PROTEIN_RECEP_F2_3"/>
    <property type="match status" value="1"/>
</dbReference>
<feature type="transmembrane region" description="Helical" evidence="26">
    <location>
        <begin position="2539"/>
        <end position="2559"/>
    </location>
</feature>
<dbReference type="Gene3D" id="2.60.220.50">
    <property type="match status" value="1"/>
</dbReference>
<feature type="transmembrane region" description="Helical" evidence="26">
    <location>
        <begin position="2411"/>
        <end position="2433"/>
    </location>
</feature>
<dbReference type="PRINTS" id="PR00205">
    <property type="entry name" value="CADHERIN"/>
</dbReference>
<keyword evidence="6" id="KW-1003">Cell membrane</keyword>
<evidence type="ECO:0000256" key="9">
    <source>
        <dbReference type="ARBA" id="ARBA00022692"/>
    </source>
</evidence>
<feature type="signal peptide" evidence="27">
    <location>
        <begin position="1"/>
        <end position="22"/>
    </location>
</feature>
<dbReference type="InterPro" id="IPR046338">
    <property type="entry name" value="GAIN_dom_sf"/>
</dbReference>
<feature type="transmembrane region" description="Helical" evidence="26">
    <location>
        <begin position="2512"/>
        <end position="2533"/>
    </location>
</feature>
<evidence type="ECO:0000256" key="7">
    <source>
        <dbReference type="ARBA" id="ARBA00022536"/>
    </source>
</evidence>
<feature type="disulfide bond" evidence="24">
    <location>
        <begin position="1942"/>
        <end position="1951"/>
    </location>
</feature>
<evidence type="ECO:0000256" key="10">
    <source>
        <dbReference type="ARBA" id="ARBA00022729"/>
    </source>
</evidence>
<evidence type="ECO:0000256" key="17">
    <source>
        <dbReference type="ARBA" id="ARBA00023170"/>
    </source>
</evidence>
<evidence type="ECO:0000259" key="32">
    <source>
        <dbReference type="PROSITE" id="PS50227"/>
    </source>
</evidence>
<feature type="domain" description="Laminin EGF-like" evidence="30">
    <location>
        <begin position="1921"/>
        <end position="1968"/>
    </location>
</feature>
<dbReference type="CDD" id="cd00110">
    <property type="entry name" value="LamG"/>
    <property type="match status" value="1"/>
</dbReference>
<proteinExistence type="inferred from homology"/>
<feature type="domain" description="Cadherin" evidence="34">
    <location>
        <begin position="374"/>
        <end position="481"/>
    </location>
</feature>
<evidence type="ECO:0000256" key="16">
    <source>
        <dbReference type="ARBA" id="ARBA00023157"/>
    </source>
</evidence>
<dbReference type="Pfam" id="PF01825">
    <property type="entry name" value="GPS"/>
    <property type="match status" value="1"/>
</dbReference>
<dbReference type="Pfam" id="PF00053">
    <property type="entry name" value="EGF_laminin"/>
    <property type="match status" value="1"/>
</dbReference>
<evidence type="ECO:0000256" key="15">
    <source>
        <dbReference type="ARBA" id="ARBA00023136"/>
    </source>
</evidence>
<dbReference type="PROSITE" id="PS00232">
    <property type="entry name" value="CADHERIN_1"/>
    <property type="match status" value="7"/>
</dbReference>
<feature type="region of interest" description="Disordered" evidence="25">
    <location>
        <begin position="2576"/>
        <end position="2616"/>
    </location>
</feature>
<dbReference type="InterPro" id="IPR057244">
    <property type="entry name" value="GAIN_B"/>
</dbReference>
<feature type="domain" description="Laminin G" evidence="28">
    <location>
        <begin position="1458"/>
        <end position="1664"/>
    </location>
</feature>
<feature type="domain" description="G-protein coupled receptors family 2 profile 1" evidence="32">
    <location>
        <begin position="1953"/>
        <end position="2026"/>
    </location>
</feature>
<feature type="compositionally biased region" description="Basic and acidic residues" evidence="25">
    <location>
        <begin position="2578"/>
        <end position="2589"/>
    </location>
</feature>
<keyword evidence="19" id="KW-0807">Transducer</keyword>
<keyword evidence="10 27" id="KW-0732">Signal</keyword>
<feature type="disulfide bond" evidence="24">
    <location>
        <begin position="1923"/>
        <end position="1940"/>
    </location>
</feature>
<dbReference type="GO" id="GO:0022603">
    <property type="term" value="P:regulation of anatomical structure morphogenesis"/>
    <property type="evidence" value="ECO:0007669"/>
    <property type="project" value="UniProtKB-ARBA"/>
</dbReference>
<reference evidence="35" key="2">
    <citation type="submission" date="2025-09" db="UniProtKB">
        <authorList>
            <consortium name="Ensembl"/>
        </authorList>
    </citation>
    <scope>IDENTIFICATION</scope>
</reference>
<dbReference type="FunFam" id="2.60.40.60:FF:000023">
    <property type="entry name" value="Cadherin EGF LAG seven-pass G-type receptor 3"/>
    <property type="match status" value="2"/>
</dbReference>
<dbReference type="InterPro" id="IPR013320">
    <property type="entry name" value="ConA-like_dom_sf"/>
</dbReference>
<dbReference type="InterPro" id="IPR020894">
    <property type="entry name" value="Cadherin_CS"/>
</dbReference>
<sequence length="2616" mass="282391">MDVLNLWLRLWVLFSLGLYSGGFNLDLDADRLPAWSVLVNASLGPGWVYALDGTRTPSYWRRFISIGELDGTVRLSGKLNCSFLPRNPAPFYVRLRSITSADRVSIRIDPVLRGPKCPVRRERSSSPDVSLDLRSDLLPTSCLPTQVLFHSILKSLPPFLFLRPTSNLHGLSCEVEGRETRLLPGGVLEPCVPSDGRAELLLLCRGPNFKNSWLRLTMRPDPQLRRRGVGGGVRPGCPPHQVGCSGGGNVGARRGRRATNTAPQFQLPNYHVSVPENEPAGTRVITLRALDPDQGPPGRVHYHMEALFDSRSNDLFQMDPDTGGVVTLWPLDRESKDTHVFKVVAADDGIPRRQSTAYLTVTVSDTNDHAPAFELTQYRVSVRENVEAGFEVLTIRATDGDAPSNANMVYTIVNGDGDNADFEMDPRSGVVRTRARPDREATARYQLVVRADDQGRDPGPRSATATVHISVEDENDNAPQFSERRYEVRLQEDLPAPNRVVQVQASDPDQGPNGLVHYSIVSGNVRGQFYIHGPTGVIDLVGPLDYEAVREYHLRIRAQDGGRPPRANATGLVVVRVLDANDNAPMFVSTPFQASVPESAAAGASLIHIQAMDADAGANGRLEYRLTATAPGFPFAINNSTGWVTVATALDREAVELYTFGVEAVDGGVPALSSAASVTVTVLDVNDNTPTFPRRQYELRVSEDAAVGGSVLALSAVDRDANSVVSYQITGGNTRNRFAISSQAAGGLLTLALALDYKQERQYVLTVAASDGTRADSTQVTINVTDANTHRPVFQSANYQVTLGEDQPAGATVVVIAATDEDTGENARITYVMEDNVAQFRIHPATGAITTQVELDYEDQASYTLAVIASDNGVPQKSDTAYVEIIVADANDNAPQFLRDLYQGAVPEDAPVYTSVLQVSAVDRDSGANGRISYTFQGGDDGDGDFFIETYSGNIRTARKLDRENVAVYSLRALALDRGVPPLRALVDIQLSVLDVNDNAPVFLTEEMVLSVPENSAVGSTVGRVAASDPDQGSNAQILFQIVEGNQQEVFQLDVFTGDLVALSELDYEARAEYTLVVQATSAPLVSRAVVHVRLQDVNDNPPVLGDFQIVFNNYVSDRPGGFPAGVIGRVPARDPDVSDRLRYDIVEGNELQLLLLDRDSGDLSLSRDLDNNRPLEARMEVSVSDGVHRVSARCVLRVAVVTDEMLSSSITLRLDHMTQDRFLSPPLLARFTAAVATVLATPPHAVSVFSVQDDAEGAVLNVSLSALRPLPRGAGVPGGGAWVPAATLRELLYLNRTLLGRLAALSVLPWDDNVCLREPCDNYMLCVSVLRFQSSAPRFEVGGAGAGGGGVMFHSVRPVAGLRCRCPPGFTGDYCETELDLCFSSPCRPPARCRHREGGYTCLCPAHRTGLRCEVDSLGGRCAAGACGSGGTCVDLLVGGFVCRCPPGPYLPPFCRLAARSFPGRSFVTFSGLRQRFHFTLSLSFATRERSGLLLYNGRFNQKHDFIALELVDEQVQLTFCTVPPTTTTVVSPFVAGGLSDGQWHSVHLRYYNKPNIGHLGTPHGPSGEKVAVVAVDDCDVDVSLRFGAQIGNYSCSAQGTQGGAKKSLDLTGPLLLGGVPDLDEDFPVQRSDFVGCMRDLSIDHQPVDMATYIANNGSTAGCPELQDFCAGVVCESGGACVSRWGGFLCDCPLGYGGKTCQHVMPSPHSFPGGAVLWWADPGVTVSLPWFLGLMFRTRRPSGTLVHTAAGGASALQLLGVRMGETPTTLSNVNMLEARRAGPVKEGCEVADHCSSAPCPAHSRCIDRWAAHSCPCNHGFLGTGCVDVCALNPCQHTSSCVRTPDPPGYRCVCGPGYQGEYCQHRAGPPCAVGWWGGEVCGPCSCDVSRRFHRACNQTTGVCRCKDNHFQPSGSPSCLPCACFQLGSASRSCAPPSGQCPCRPGVTGRQCNRCDNPHAEVTTSGCTVVYEGCPKAFEAGLWWPRTGFGQPAAVECPKGSTGAALRHCGEKDGWQPPSLINCTSTAFTQLTKQVGSGLDWSGLASQRLAGLLWTAINQTRALHGNDIKIAYRLLILLLQFESQQQGFNMAATRDVLFHQNVVHAAAAILDPGHALQWEELQEQEAGPALLLRSFEEYAQNLARNTRRTYMKPVTISSKNIGTQLRYLPSSSSDPPRDLQTFTGPSSPHAVAARRMRRHGDQQGPLAVAVVMVFRTLGDLLPESYDPDRRSLRLPSRPVINSAVLTTAVYKEVQPVTSDLDGTSDLAVTSGLPVTLWFHLLYSEDRSKPTCVSWNHSVGGGGGWSARGCGLVERNSTHISCSCSHTSSAAVLMDVSRREHGEVLPLKVMTYSALSASLVILLFTFLLLFLLPRLPSNLHTIRRNLVAALFLGQLLFLCGIDQTDNTVAPILLHYWCVCTFGWVCVEAVHVYRMLTEVRDVDRGHMTFYYAIGWGFPAVVTGLAVGLDAQGFGSSEFCWLSVDDALIWSLAAPVCTLLLVAARRSAGQQRGESALHPSFLLLLLLSSTWLCGLMAVNSDVISFHFLFAVFSVVCVPVLLCVTPGGEEQLLRHLLPAENQEGARRRPHNTDGRRRRGGGGGGGGGGREERRRRGRGGGV</sequence>
<evidence type="ECO:0000256" key="26">
    <source>
        <dbReference type="SAM" id="Phobius"/>
    </source>
</evidence>
<feature type="transmembrane region" description="Helical" evidence="26">
    <location>
        <begin position="2382"/>
        <end position="2399"/>
    </location>
</feature>
<dbReference type="InterPro" id="IPR036445">
    <property type="entry name" value="GPCR_2_extracell_dom_sf"/>
</dbReference>
<dbReference type="GO" id="GO:0007156">
    <property type="term" value="P:homophilic cell adhesion via plasma membrane adhesion molecules"/>
    <property type="evidence" value="ECO:0007669"/>
    <property type="project" value="InterPro"/>
</dbReference>
<dbReference type="SMART" id="SM00112">
    <property type="entry name" value="CA"/>
    <property type="match status" value="9"/>
</dbReference>
<feature type="transmembrane region" description="Helical" evidence="26">
    <location>
        <begin position="2483"/>
        <end position="2500"/>
    </location>
</feature>
<keyword evidence="8" id="KW-0597">Phosphoprotein</keyword>
<keyword evidence="5" id="KW-0217">Developmental protein</keyword>
<protein>
    <recommendedName>
        <fullName evidence="37">Cadherin EGF LAG seven-pass G-type receptor 1</fullName>
    </recommendedName>
</protein>
<evidence type="ECO:0000259" key="28">
    <source>
        <dbReference type="PROSITE" id="PS50025"/>
    </source>
</evidence>
<dbReference type="PROSITE" id="PS00022">
    <property type="entry name" value="EGF_1"/>
    <property type="match status" value="4"/>
</dbReference>
<evidence type="ECO:0000256" key="4">
    <source>
        <dbReference type="ARBA" id="ARBA00010933"/>
    </source>
</evidence>
<dbReference type="InterPro" id="IPR015919">
    <property type="entry name" value="Cadherin-like_sf"/>
</dbReference>
<feature type="domain" description="GAIN-B" evidence="31">
    <location>
        <begin position="2151"/>
        <end position="2338"/>
    </location>
</feature>
<dbReference type="InterPro" id="IPR056286">
    <property type="entry name" value="Cadherin_CELSR1-3_9th"/>
</dbReference>
<feature type="disulfide bond" evidence="24">
    <location>
        <begin position="1921"/>
        <end position="1933"/>
    </location>
</feature>
<keyword evidence="18" id="KW-0325">Glycoprotein</keyword>
<keyword evidence="9 26" id="KW-0812">Transmembrane</keyword>
<dbReference type="SMART" id="SM00282">
    <property type="entry name" value="LamG"/>
    <property type="match status" value="1"/>
</dbReference>
<dbReference type="CDD" id="cd11304">
    <property type="entry name" value="Cadherin_repeat"/>
    <property type="match status" value="7"/>
</dbReference>
<feature type="domain" description="EGF-like" evidence="29">
    <location>
        <begin position="1419"/>
        <end position="1457"/>
    </location>
</feature>
<keyword evidence="14" id="KW-0297">G-protein coupled receptor</keyword>
<dbReference type="InterPro" id="IPR001881">
    <property type="entry name" value="EGF-like_Ca-bd_dom"/>
</dbReference>